<accession>A0A8H3W855</accession>
<dbReference type="OrthoDB" id="4809455at2759"/>
<evidence type="ECO:0000313" key="3">
    <source>
        <dbReference type="Proteomes" id="UP000434172"/>
    </source>
</evidence>
<proteinExistence type="predicted"/>
<dbReference type="AlphaFoldDB" id="A0A8H3W855"/>
<dbReference type="EMBL" id="WOWK01000063">
    <property type="protein sequence ID" value="KAF0322264.1"/>
    <property type="molecule type" value="Genomic_DNA"/>
</dbReference>
<dbReference type="Proteomes" id="UP000434172">
    <property type="component" value="Unassembled WGS sequence"/>
</dbReference>
<gene>
    <name evidence="2" type="ORF">GQ607_010553</name>
</gene>
<protein>
    <recommendedName>
        <fullName evidence="4">Secreted protein</fullName>
    </recommendedName>
</protein>
<comment type="caution">
    <text evidence="2">The sequence shown here is derived from an EMBL/GenBank/DDBJ whole genome shotgun (WGS) entry which is preliminary data.</text>
</comment>
<feature type="signal peptide" evidence="1">
    <location>
        <begin position="1"/>
        <end position="18"/>
    </location>
</feature>
<reference evidence="2 3" key="1">
    <citation type="submission" date="2019-12" db="EMBL/GenBank/DDBJ databases">
        <title>A genome sequence resource for the geographically widespread anthracnose pathogen Colletotrichum asianum.</title>
        <authorList>
            <person name="Meng Y."/>
        </authorList>
    </citation>
    <scope>NUCLEOTIDE SEQUENCE [LARGE SCALE GENOMIC DNA]</scope>
    <source>
        <strain evidence="2 3">ICMP 18580</strain>
    </source>
</reference>
<evidence type="ECO:0000256" key="1">
    <source>
        <dbReference type="SAM" id="SignalP"/>
    </source>
</evidence>
<evidence type="ECO:0008006" key="4">
    <source>
        <dbReference type="Google" id="ProtNLM"/>
    </source>
</evidence>
<keyword evidence="3" id="KW-1185">Reference proteome</keyword>
<organism evidence="2 3">
    <name type="scientific">Colletotrichum asianum</name>
    <dbReference type="NCBI Taxonomy" id="702518"/>
    <lineage>
        <taxon>Eukaryota</taxon>
        <taxon>Fungi</taxon>
        <taxon>Dikarya</taxon>
        <taxon>Ascomycota</taxon>
        <taxon>Pezizomycotina</taxon>
        <taxon>Sordariomycetes</taxon>
        <taxon>Hypocreomycetidae</taxon>
        <taxon>Glomerellales</taxon>
        <taxon>Glomerellaceae</taxon>
        <taxon>Colletotrichum</taxon>
        <taxon>Colletotrichum gloeosporioides species complex</taxon>
    </lineage>
</organism>
<sequence>MKASAILLSPLLAQGSLAAIAVFASETAGGTAGLTFDVWYWDGPPVDDWADRTPKSYCRLQGSFDSSCEVSGYKVVLHSANTDGCNYGTDIKSATITNYKGESIEVPSDGCKEISTCVSSGLGGVSLNGWQCDF</sequence>
<evidence type="ECO:0000313" key="2">
    <source>
        <dbReference type="EMBL" id="KAF0322264.1"/>
    </source>
</evidence>
<name>A0A8H3W855_9PEZI</name>
<feature type="chain" id="PRO_5034865502" description="Secreted protein" evidence="1">
    <location>
        <begin position="19"/>
        <end position="134"/>
    </location>
</feature>
<keyword evidence="1" id="KW-0732">Signal</keyword>